<evidence type="ECO:0000313" key="6">
    <source>
        <dbReference type="EMBL" id="MFC5531485.1"/>
    </source>
</evidence>
<sequence>MDGDFAFCPECGTPTASAVSQPQEPQAQQTTQYYAPAPQQPQYQYQPQDNGQQPLFPPVQPDDFPPLTANLPRKPLSKAAIISIISGVVVILLVVGAYFLGKYMTDEDRLITKFEKMATEGDGEKLYKLLSASNEDIKLDQKTADAMAAYLKDNEDVVQDLVEELRSEATDLKSGDVETFSTEDDAPFVYLEKKVKKKWLLYNDYELKVKRYMIPVSSNFEGAQIVVNGEQAAGVEADGSAVEVGPLLPGNYEVKVVYEGEYTTLENKQNVSLFPMAEYDDEVLLDLQGDYVYVYSDNASAEIYINGKDIGLKADGNQEIGPIAMDGSNTMYVQAEYPWGSVKSEEQPVSSEEMSFHIDPLTDDVKEAIMTSSNDFVKNWMQATQEKNPALATNLNDYMLERMNNNLSSLEYYSEVYIGELTRMTYDLDSFQLYANGNDSYTASVKVREETNEATASMESDYELAPVTSDIQYLLEYQNGSWIITDAYTIYDFSTTNTKEY</sequence>
<evidence type="ECO:0000256" key="1">
    <source>
        <dbReference type="SAM" id="MobiDB-lite"/>
    </source>
</evidence>
<feature type="region of interest" description="Disordered" evidence="1">
    <location>
        <begin position="14"/>
        <end position="70"/>
    </location>
</feature>
<feature type="compositionally biased region" description="Pro residues" evidence="1">
    <location>
        <begin position="55"/>
        <end position="64"/>
    </location>
</feature>
<keyword evidence="2" id="KW-1133">Transmembrane helix</keyword>
<evidence type="ECO:0000313" key="7">
    <source>
        <dbReference type="Proteomes" id="UP001596108"/>
    </source>
</evidence>
<proteinExistence type="predicted"/>
<comment type="caution">
    <text evidence="6">The sequence shown here is derived from an EMBL/GenBank/DDBJ whole genome shotgun (WGS) entry which is preliminary data.</text>
</comment>
<keyword evidence="2" id="KW-0812">Transmembrane</keyword>
<dbReference type="InterPro" id="IPR054530">
    <property type="entry name" value="TcaA_4th"/>
</dbReference>
<gene>
    <name evidence="6" type="ORF">ACFPQ4_18860</name>
</gene>
<feature type="domain" description="YvbJ-like NTF2-like" evidence="5">
    <location>
        <begin position="369"/>
        <end position="487"/>
    </location>
</feature>
<organism evidence="6 7">
    <name type="scientific">Cohnella yongneupensis</name>
    <dbReference type="NCBI Taxonomy" id="425006"/>
    <lineage>
        <taxon>Bacteria</taxon>
        <taxon>Bacillati</taxon>
        <taxon>Bacillota</taxon>
        <taxon>Bacilli</taxon>
        <taxon>Bacillales</taxon>
        <taxon>Paenibacillaceae</taxon>
        <taxon>Cohnella</taxon>
    </lineage>
</organism>
<feature type="domain" description="TcaA 4th" evidence="4">
    <location>
        <begin position="288"/>
        <end position="355"/>
    </location>
</feature>
<feature type="domain" description="TcaA second" evidence="3">
    <location>
        <begin position="108"/>
        <end position="209"/>
    </location>
</feature>
<evidence type="ECO:0000259" key="3">
    <source>
        <dbReference type="Pfam" id="PF22813"/>
    </source>
</evidence>
<accession>A0ABW0R2W8</accession>
<dbReference type="PANTHER" id="PTHR40038">
    <property type="entry name" value="MEMBRANE-ASSOCIATED PROTEIN TCAA"/>
    <property type="match status" value="1"/>
</dbReference>
<dbReference type="InterPro" id="IPR056902">
    <property type="entry name" value="NTF2_YvbJ"/>
</dbReference>
<dbReference type="Pfam" id="PF22813">
    <property type="entry name" value="TcaA_2nd"/>
    <property type="match status" value="1"/>
</dbReference>
<dbReference type="EMBL" id="JBHSNC010000054">
    <property type="protein sequence ID" value="MFC5531485.1"/>
    <property type="molecule type" value="Genomic_DNA"/>
</dbReference>
<dbReference type="Proteomes" id="UP001596108">
    <property type="component" value="Unassembled WGS sequence"/>
</dbReference>
<keyword evidence="7" id="KW-1185">Reference proteome</keyword>
<keyword evidence="2" id="KW-0472">Membrane</keyword>
<feature type="compositionally biased region" description="Low complexity" evidence="1">
    <location>
        <begin position="21"/>
        <end position="48"/>
    </location>
</feature>
<reference evidence="7" key="1">
    <citation type="journal article" date="2019" name="Int. J. Syst. Evol. Microbiol.">
        <title>The Global Catalogue of Microorganisms (GCM) 10K type strain sequencing project: providing services to taxonomists for standard genome sequencing and annotation.</title>
        <authorList>
            <consortium name="The Broad Institute Genomics Platform"/>
            <consortium name="The Broad Institute Genome Sequencing Center for Infectious Disease"/>
            <person name="Wu L."/>
            <person name="Ma J."/>
        </authorList>
    </citation>
    <scope>NUCLEOTIDE SEQUENCE [LARGE SCALE GENOMIC DNA]</scope>
    <source>
        <strain evidence="7">CGMCC 1.18578</strain>
    </source>
</reference>
<dbReference type="RefSeq" id="WP_378113447.1">
    <property type="nucleotide sequence ID" value="NZ_JBHSNC010000054.1"/>
</dbReference>
<dbReference type="PANTHER" id="PTHR40038:SF1">
    <property type="entry name" value="MEMBRANE-ASSOCIATED PROTEIN TCAA"/>
    <property type="match status" value="1"/>
</dbReference>
<feature type="transmembrane region" description="Helical" evidence="2">
    <location>
        <begin position="79"/>
        <end position="100"/>
    </location>
</feature>
<evidence type="ECO:0000256" key="2">
    <source>
        <dbReference type="SAM" id="Phobius"/>
    </source>
</evidence>
<dbReference type="InterPro" id="IPR054529">
    <property type="entry name" value="TcaA_2nd"/>
</dbReference>
<evidence type="ECO:0000259" key="4">
    <source>
        <dbReference type="Pfam" id="PF22820"/>
    </source>
</evidence>
<name>A0ABW0R2W8_9BACL</name>
<protein>
    <submittedName>
        <fullName evidence="6">Zinc ribbon domain-containing protein</fullName>
    </submittedName>
</protein>
<evidence type="ECO:0000259" key="5">
    <source>
        <dbReference type="Pfam" id="PF25155"/>
    </source>
</evidence>
<dbReference type="Pfam" id="PF25155">
    <property type="entry name" value="NTF2_YvbJ"/>
    <property type="match status" value="1"/>
</dbReference>
<dbReference type="Pfam" id="PF22820">
    <property type="entry name" value="TcaA_3rd_4th"/>
    <property type="match status" value="1"/>
</dbReference>